<sequence length="71" mass="8123">MSKARYTDEEIRSILAREAGQELEKLAPDYPIYVSGTEKTIRFGDLPVSEQESLRQALERQARGEIVKLEL</sequence>
<dbReference type="AlphaFoldDB" id="A0AAW9QQK3"/>
<keyword evidence="2" id="KW-1185">Reference proteome</keyword>
<reference evidence="1 2" key="1">
    <citation type="submission" date="2024-01" db="EMBL/GenBank/DDBJ databases">
        <title>Genomic insights into the taxonomy and metabolism of the cyanobacterium Pannus brasiliensis CCIBt3594.</title>
        <authorList>
            <person name="Machado M."/>
            <person name="Botero N.B."/>
            <person name="Andreote A.P.D."/>
            <person name="Feitosa A.M.T."/>
            <person name="Popin R."/>
            <person name="Sivonen K."/>
            <person name="Fiore M.F."/>
        </authorList>
    </citation>
    <scope>NUCLEOTIDE SEQUENCE [LARGE SCALE GENOMIC DNA]</scope>
    <source>
        <strain evidence="1 2">CCIBt3594</strain>
    </source>
</reference>
<proteinExistence type="predicted"/>
<protein>
    <submittedName>
        <fullName evidence="1">Uncharacterized protein</fullName>
    </submittedName>
</protein>
<dbReference type="Proteomes" id="UP001328733">
    <property type="component" value="Unassembled WGS sequence"/>
</dbReference>
<evidence type="ECO:0000313" key="1">
    <source>
        <dbReference type="EMBL" id="MEG3435548.1"/>
    </source>
</evidence>
<accession>A0AAW9QQK3</accession>
<comment type="caution">
    <text evidence="1">The sequence shown here is derived from an EMBL/GenBank/DDBJ whole genome shotgun (WGS) entry which is preliminary data.</text>
</comment>
<organism evidence="1 2">
    <name type="scientific">Pannus brasiliensis CCIBt3594</name>
    <dbReference type="NCBI Taxonomy" id="1427578"/>
    <lineage>
        <taxon>Bacteria</taxon>
        <taxon>Bacillati</taxon>
        <taxon>Cyanobacteriota</taxon>
        <taxon>Cyanophyceae</taxon>
        <taxon>Oscillatoriophycideae</taxon>
        <taxon>Chroococcales</taxon>
        <taxon>Microcystaceae</taxon>
        <taxon>Pannus</taxon>
    </lineage>
</organism>
<gene>
    <name evidence="1" type="ORF">V0288_00305</name>
</gene>
<dbReference type="EMBL" id="JBAFSM010000001">
    <property type="protein sequence ID" value="MEG3435548.1"/>
    <property type="molecule type" value="Genomic_DNA"/>
</dbReference>
<dbReference type="RefSeq" id="WP_332862997.1">
    <property type="nucleotide sequence ID" value="NZ_JBAFSM010000001.1"/>
</dbReference>
<name>A0AAW9QQK3_9CHRO</name>
<evidence type="ECO:0000313" key="2">
    <source>
        <dbReference type="Proteomes" id="UP001328733"/>
    </source>
</evidence>